<dbReference type="GO" id="GO:0006355">
    <property type="term" value="P:regulation of DNA-templated transcription"/>
    <property type="evidence" value="ECO:0007669"/>
    <property type="project" value="InterPro"/>
</dbReference>
<reference evidence="1 2" key="1">
    <citation type="submission" date="2015-10" db="EMBL/GenBank/DDBJ databases">
        <title>Metagenome-Assembled Genomes uncover a global brackish microbiome.</title>
        <authorList>
            <person name="Hugerth L.W."/>
            <person name="Larsson J."/>
            <person name="Alneberg J."/>
            <person name="Lindh M.V."/>
            <person name="Legrand C."/>
            <person name="Pinhassi J."/>
            <person name="Andersson A.F."/>
        </authorList>
    </citation>
    <scope>NUCLEOTIDE SEQUENCE [LARGE SCALE GENOMIC DNA]</scope>
    <source>
        <strain evidence="1">BACL4 MAG-120507-bin80</strain>
    </source>
</reference>
<organism evidence="1 2">
    <name type="scientific">OM182 bacterium BACL3 MAG-120507-bin80</name>
    <dbReference type="NCBI Taxonomy" id="1655577"/>
    <lineage>
        <taxon>Bacteria</taxon>
        <taxon>Pseudomonadati</taxon>
        <taxon>Pseudomonadota</taxon>
        <taxon>Gammaproteobacteria</taxon>
        <taxon>OMG group</taxon>
        <taxon>OM182 clade</taxon>
    </lineage>
</organism>
<evidence type="ECO:0000313" key="2">
    <source>
        <dbReference type="Proteomes" id="UP000051934"/>
    </source>
</evidence>
<protein>
    <recommendedName>
        <fullName evidence="3">CopG family transcriptional regulator</fullName>
    </recommendedName>
</protein>
<comment type="caution">
    <text evidence="1">The sequence shown here is derived from an EMBL/GenBank/DDBJ whole genome shotgun (WGS) entry which is preliminary data.</text>
</comment>
<proteinExistence type="predicted"/>
<dbReference type="Proteomes" id="UP000051934">
    <property type="component" value="Unassembled WGS sequence"/>
</dbReference>
<evidence type="ECO:0000313" key="1">
    <source>
        <dbReference type="EMBL" id="KRO71931.1"/>
    </source>
</evidence>
<dbReference type="EMBL" id="LIBB01000117">
    <property type="protein sequence ID" value="KRO71931.1"/>
    <property type="molecule type" value="Genomic_DNA"/>
</dbReference>
<dbReference type="AlphaFoldDB" id="A0A0R2SF41"/>
<evidence type="ECO:0008006" key="3">
    <source>
        <dbReference type="Google" id="ProtNLM"/>
    </source>
</evidence>
<dbReference type="InterPro" id="IPR010985">
    <property type="entry name" value="Ribbon_hlx_hlx"/>
</dbReference>
<accession>A0A0R2SF41</accession>
<name>A0A0R2SF41_9GAMM</name>
<gene>
    <name evidence="1" type="ORF">ABR69_03780</name>
</gene>
<dbReference type="SUPFAM" id="SSF47598">
    <property type="entry name" value="Ribbon-helix-helix"/>
    <property type="match status" value="1"/>
</dbReference>
<sequence>MFTIDLPQQIETRLLILAMSTGRTIEYCAREAILDYIDEIEERCLARQRAEAILALRASKLDGPG</sequence>